<proteinExistence type="predicted"/>
<reference evidence="4" key="2">
    <citation type="submission" date="2025-09" db="UniProtKB">
        <authorList>
            <consortium name="Ensembl"/>
        </authorList>
    </citation>
    <scope>IDENTIFICATION</scope>
</reference>
<dbReference type="SUPFAM" id="SSF52540">
    <property type="entry name" value="P-loop containing nucleoside triphosphate hydrolases"/>
    <property type="match status" value="1"/>
</dbReference>
<dbReference type="Ensembl" id="ENSXCOT00000001522.1">
    <property type="protein sequence ID" value="ENSXCOP00000001499.1"/>
    <property type="gene ID" value="ENSXCOG00000001210.1"/>
</dbReference>
<dbReference type="GeneTree" id="ENSGT00940000159579"/>
<dbReference type="AlphaFoldDB" id="A0A3B5L120"/>
<evidence type="ECO:0000313" key="4">
    <source>
        <dbReference type="Ensembl" id="ENSXCOP00000001499.1"/>
    </source>
</evidence>
<accession>A0A3B5L120</accession>
<evidence type="ECO:0000259" key="3">
    <source>
        <dbReference type="SMART" id="SM00847"/>
    </source>
</evidence>
<dbReference type="Pfam" id="PF21010">
    <property type="entry name" value="HA2_C"/>
    <property type="match status" value="1"/>
</dbReference>
<dbReference type="InterPro" id="IPR027417">
    <property type="entry name" value="P-loop_NTPase"/>
</dbReference>
<dbReference type="Gene3D" id="1.20.120.1080">
    <property type="match status" value="1"/>
</dbReference>
<dbReference type="PANTHER" id="PTHR18934">
    <property type="entry name" value="ATP-DEPENDENT RNA HELICASE"/>
    <property type="match status" value="1"/>
</dbReference>
<dbReference type="GO" id="GO:0004386">
    <property type="term" value="F:helicase activity"/>
    <property type="evidence" value="ECO:0007669"/>
    <property type="project" value="TreeGrafter"/>
</dbReference>
<protein>
    <recommendedName>
        <fullName evidence="3">Helicase-associated domain-containing protein</fullName>
    </recommendedName>
</protein>
<dbReference type="STRING" id="32473.ENSXCOP00000001499"/>
<dbReference type="PANTHER" id="PTHR18934:SF108">
    <property type="entry name" value="ATP-DEPENDENT RNA HELICASE DQX1"/>
    <property type="match status" value="1"/>
</dbReference>
<keyword evidence="1" id="KW-0547">Nucleotide-binding</keyword>
<dbReference type="GO" id="GO:0003723">
    <property type="term" value="F:RNA binding"/>
    <property type="evidence" value="ECO:0007669"/>
    <property type="project" value="TreeGrafter"/>
</dbReference>
<dbReference type="SMART" id="SM00847">
    <property type="entry name" value="HA2"/>
    <property type="match status" value="1"/>
</dbReference>
<evidence type="ECO:0000256" key="2">
    <source>
        <dbReference type="ARBA" id="ARBA00022840"/>
    </source>
</evidence>
<dbReference type="Pfam" id="PF04408">
    <property type="entry name" value="WHD_HA2"/>
    <property type="match status" value="1"/>
</dbReference>
<keyword evidence="2" id="KW-0067">ATP-binding</keyword>
<evidence type="ECO:0000256" key="1">
    <source>
        <dbReference type="ARBA" id="ARBA00022741"/>
    </source>
</evidence>
<evidence type="ECO:0000313" key="5">
    <source>
        <dbReference type="Proteomes" id="UP000261380"/>
    </source>
</evidence>
<dbReference type="InterPro" id="IPR007502">
    <property type="entry name" value="Helicase-assoc_dom"/>
</dbReference>
<name>A0A3B5L120_9TELE</name>
<dbReference type="Proteomes" id="UP000261380">
    <property type="component" value="Unplaced"/>
</dbReference>
<dbReference type="InterPro" id="IPR048333">
    <property type="entry name" value="HA2_WH"/>
</dbReference>
<feature type="domain" description="Helicase-associated" evidence="3">
    <location>
        <begin position="197"/>
        <end position="268"/>
    </location>
</feature>
<keyword evidence="5" id="KW-1185">Reference proteome</keyword>
<dbReference type="GO" id="GO:0005681">
    <property type="term" value="C:spliceosomal complex"/>
    <property type="evidence" value="ECO:0007669"/>
    <property type="project" value="TreeGrafter"/>
</dbReference>
<dbReference type="GO" id="GO:0005524">
    <property type="term" value="F:ATP binding"/>
    <property type="evidence" value="ECO:0007669"/>
    <property type="project" value="UniProtKB-KW"/>
</dbReference>
<organism evidence="4 5">
    <name type="scientific">Xiphophorus couchianus</name>
    <name type="common">Monterrey platyfish</name>
    <dbReference type="NCBI Taxonomy" id="32473"/>
    <lineage>
        <taxon>Eukaryota</taxon>
        <taxon>Metazoa</taxon>
        <taxon>Chordata</taxon>
        <taxon>Craniata</taxon>
        <taxon>Vertebrata</taxon>
        <taxon>Euteleostomi</taxon>
        <taxon>Actinopterygii</taxon>
        <taxon>Neopterygii</taxon>
        <taxon>Teleostei</taxon>
        <taxon>Neoteleostei</taxon>
        <taxon>Acanthomorphata</taxon>
        <taxon>Ovalentaria</taxon>
        <taxon>Atherinomorphae</taxon>
        <taxon>Cyprinodontiformes</taxon>
        <taxon>Poeciliidae</taxon>
        <taxon>Poeciliinae</taxon>
        <taxon>Xiphophorus</taxon>
    </lineage>
</organism>
<sequence length="270" mass="29274">MFREGRNRTFGLIRFSVSLQEVEECLVLLQKESLALSPQLGSLRFLPLHSGLASLAQRVYESGPGAEPKDDDPSEGDGGVRRKVILCDALGEASFSLQGVRYVVDTGLQLKTVSSASLCVLVLVDRAGSLTACPPVSGLCLRLYSQARYESDMAEARGPRVTEENLSHLVLLLKRLDIADMGQCKFLDRPAPEALMQALEDLDYLAALDDDGNLSEVGIIMSELPLEPPLAKALIAACEYDCVEELLTIAAMLTGEEEQQGGLHQQRVGL</sequence>
<reference evidence="4" key="1">
    <citation type="submission" date="2025-08" db="UniProtKB">
        <authorList>
            <consortium name="Ensembl"/>
        </authorList>
    </citation>
    <scope>IDENTIFICATION</scope>
</reference>
<dbReference type="Gene3D" id="3.40.50.300">
    <property type="entry name" value="P-loop containing nucleotide triphosphate hydrolases"/>
    <property type="match status" value="1"/>
</dbReference>